<dbReference type="EMBL" id="MGKW01000041">
    <property type="protein sequence ID" value="OGN32996.1"/>
    <property type="molecule type" value="Genomic_DNA"/>
</dbReference>
<protein>
    <submittedName>
        <fullName evidence="1">Uncharacterized protein</fullName>
    </submittedName>
</protein>
<reference evidence="1 2" key="1">
    <citation type="journal article" date="2016" name="Nat. Commun.">
        <title>Thousands of microbial genomes shed light on interconnected biogeochemical processes in an aquifer system.</title>
        <authorList>
            <person name="Anantharaman K."/>
            <person name="Brown C.T."/>
            <person name="Hug L.A."/>
            <person name="Sharon I."/>
            <person name="Castelle C.J."/>
            <person name="Probst A.J."/>
            <person name="Thomas B.C."/>
            <person name="Singh A."/>
            <person name="Wilkins M.J."/>
            <person name="Karaoz U."/>
            <person name="Brodie E.L."/>
            <person name="Williams K.H."/>
            <person name="Hubbard S.S."/>
            <person name="Banfield J.F."/>
        </authorList>
    </citation>
    <scope>NUCLEOTIDE SEQUENCE [LARGE SCALE GENOMIC DNA]</scope>
</reference>
<name>A0A1F8H7R7_9BACT</name>
<accession>A0A1F8H7R7</accession>
<gene>
    <name evidence="1" type="ORF">A3I39_00690</name>
</gene>
<sequence>MTRDDIVGGGIELSVGQIIDLGEGDKRRVVRLISPDEAKRMVPGLVLAITRQAEESEMSAYFAEVEKIAN</sequence>
<proteinExistence type="predicted"/>
<dbReference type="AlphaFoldDB" id="A0A1F8H7R7"/>
<dbReference type="Proteomes" id="UP000178155">
    <property type="component" value="Unassembled WGS sequence"/>
</dbReference>
<organism evidence="1 2">
    <name type="scientific">Candidatus Yanofskybacteria bacterium RIFCSPLOWO2_02_FULL_47_9b</name>
    <dbReference type="NCBI Taxonomy" id="1802708"/>
    <lineage>
        <taxon>Bacteria</taxon>
        <taxon>Candidatus Yanofskyibacteriota</taxon>
    </lineage>
</organism>
<evidence type="ECO:0000313" key="2">
    <source>
        <dbReference type="Proteomes" id="UP000178155"/>
    </source>
</evidence>
<comment type="caution">
    <text evidence="1">The sequence shown here is derived from an EMBL/GenBank/DDBJ whole genome shotgun (WGS) entry which is preliminary data.</text>
</comment>
<evidence type="ECO:0000313" key="1">
    <source>
        <dbReference type="EMBL" id="OGN32996.1"/>
    </source>
</evidence>